<feature type="region of interest" description="Disordered" evidence="2">
    <location>
        <begin position="38"/>
        <end position="65"/>
    </location>
</feature>
<evidence type="ECO:0000259" key="4">
    <source>
        <dbReference type="Pfam" id="PF08621"/>
    </source>
</evidence>
<feature type="domain" description="RPAP1 C-terminal" evidence="3">
    <location>
        <begin position="288"/>
        <end position="356"/>
    </location>
</feature>
<dbReference type="AlphaFoldDB" id="A0A1L0DKE0"/>
<accession>A0A1L0DKE0</accession>
<comment type="similarity">
    <text evidence="1">Belongs to the RPAP1 family.</text>
</comment>
<dbReference type="GO" id="GO:0006366">
    <property type="term" value="P:transcription by RNA polymerase II"/>
    <property type="evidence" value="ECO:0007669"/>
    <property type="project" value="InterPro"/>
</dbReference>
<evidence type="ECO:0000259" key="3">
    <source>
        <dbReference type="Pfam" id="PF08620"/>
    </source>
</evidence>
<dbReference type="OrthoDB" id="348201at2759"/>
<reference evidence="5 6" key="1">
    <citation type="submission" date="2016-10" db="EMBL/GenBank/DDBJ databases">
        <authorList>
            <person name="de Groot N.N."/>
        </authorList>
    </citation>
    <scope>NUCLEOTIDE SEQUENCE [LARGE SCALE GENOMIC DNA]</scope>
    <source>
        <strain evidence="5 6">CBS 141442</strain>
    </source>
</reference>
<protein>
    <submittedName>
        <fullName evidence="5">CIC11C00000001531</fullName>
    </submittedName>
</protein>
<evidence type="ECO:0000256" key="2">
    <source>
        <dbReference type="SAM" id="MobiDB-lite"/>
    </source>
</evidence>
<evidence type="ECO:0000256" key="1">
    <source>
        <dbReference type="ARBA" id="ARBA00009953"/>
    </source>
</evidence>
<keyword evidence="6" id="KW-1185">Reference proteome</keyword>
<dbReference type="Pfam" id="PF08621">
    <property type="entry name" value="RPAP1_N"/>
    <property type="match status" value="1"/>
</dbReference>
<feature type="domain" description="RPAP1 N-terminal" evidence="4">
    <location>
        <begin position="72"/>
        <end position="115"/>
    </location>
</feature>
<dbReference type="PANTHER" id="PTHR21483">
    <property type="entry name" value="RNA POLYMERASE II-ASSOCIATED PROTEIN 1"/>
    <property type="match status" value="1"/>
</dbReference>
<dbReference type="PANTHER" id="PTHR21483:SF18">
    <property type="entry name" value="RNA POLYMERASE II-ASSOCIATED PROTEIN 1"/>
    <property type="match status" value="1"/>
</dbReference>
<feature type="compositionally biased region" description="Low complexity" evidence="2">
    <location>
        <begin position="45"/>
        <end position="57"/>
    </location>
</feature>
<evidence type="ECO:0000313" key="6">
    <source>
        <dbReference type="Proteomes" id="UP000182334"/>
    </source>
</evidence>
<dbReference type="InterPro" id="IPR013929">
    <property type="entry name" value="RPAP1_C"/>
</dbReference>
<gene>
    <name evidence="5" type="ORF">SAMEA4029010_CIC11G00000001531</name>
</gene>
<organism evidence="5 6">
    <name type="scientific">Sungouiella intermedia</name>
    <dbReference type="NCBI Taxonomy" id="45354"/>
    <lineage>
        <taxon>Eukaryota</taxon>
        <taxon>Fungi</taxon>
        <taxon>Dikarya</taxon>
        <taxon>Ascomycota</taxon>
        <taxon>Saccharomycotina</taxon>
        <taxon>Pichiomycetes</taxon>
        <taxon>Metschnikowiaceae</taxon>
        <taxon>Sungouiella</taxon>
    </lineage>
</organism>
<dbReference type="EMBL" id="LT635760">
    <property type="protein sequence ID" value="SGZ56376.1"/>
    <property type="molecule type" value="Genomic_DNA"/>
</dbReference>
<dbReference type="Pfam" id="PF08620">
    <property type="entry name" value="RPAP1_C"/>
    <property type="match status" value="1"/>
</dbReference>
<sequence>MDLIGEIVEHEVTEAVPPSAHADSQSGGFPVLATFKRKSSRFRQKPTTQPPQAQTLAPKREQAPKKVLTEAEKIHEENMQKILALSSEEIAKEREELLLALDPKLIQTLLKRAEEHSPAHESHSHAEGFDGWIGGGRNNVLLPHLDTEDVNKALGIKSVKFSSEPEIMEIKENEQDDDDVEGASAYVSENAPEVEDALVGDINEDSEDDEVAPEGYQIVPDAEPTVDVHFPKPRGPTEDPDMDINDPNFFDKLHEKYYPDLPKETSKLAWMKEPLPQQKVTTYEAISDMRFDFKGDLVELNEENAEAPAYHGLHHHSDNPQLPGYTLAELLHFSRSVVPTQRCLGIQTLGRILHKLGLHKYNIAPIADEEENPVLEKEMALLVTQFEDMMWELIDQLRIIDSLTEATQAKNLSVKNYAIEALWLWKQGGGRPKTERPTDEEVIAEHLQNM</sequence>
<name>A0A1L0DKE0_9ASCO</name>
<evidence type="ECO:0000313" key="5">
    <source>
        <dbReference type="EMBL" id="SGZ56376.1"/>
    </source>
</evidence>
<dbReference type="InterPro" id="IPR013930">
    <property type="entry name" value="RPAP1_N"/>
</dbReference>
<dbReference type="Proteomes" id="UP000182334">
    <property type="component" value="Chromosome V"/>
</dbReference>
<dbReference type="InterPro" id="IPR039913">
    <property type="entry name" value="RPAP1/Rba50"/>
</dbReference>
<proteinExistence type="inferred from homology"/>